<dbReference type="GeneID" id="113203329"/>
<dbReference type="InterPro" id="IPR023798">
    <property type="entry name" value="Ribosomal_uS7_dom"/>
</dbReference>
<evidence type="ECO:0000259" key="4">
    <source>
        <dbReference type="Pfam" id="PF00177"/>
    </source>
</evidence>
<organism evidence="5 6">
    <name type="scientific">Frankliniella occidentalis</name>
    <name type="common">Western flower thrips</name>
    <name type="synonym">Euthrips occidentalis</name>
    <dbReference type="NCBI Taxonomy" id="133901"/>
    <lineage>
        <taxon>Eukaryota</taxon>
        <taxon>Metazoa</taxon>
        <taxon>Ecdysozoa</taxon>
        <taxon>Arthropoda</taxon>
        <taxon>Hexapoda</taxon>
        <taxon>Insecta</taxon>
        <taxon>Pterygota</taxon>
        <taxon>Neoptera</taxon>
        <taxon>Paraneoptera</taxon>
        <taxon>Thysanoptera</taxon>
        <taxon>Terebrantia</taxon>
        <taxon>Thripoidea</taxon>
        <taxon>Thripidae</taxon>
        <taxon>Frankliniella</taxon>
    </lineage>
</organism>
<keyword evidence="5" id="KW-1185">Reference proteome</keyword>
<reference evidence="6" key="1">
    <citation type="submission" date="2025-08" db="UniProtKB">
        <authorList>
            <consortium name="RefSeq"/>
        </authorList>
    </citation>
    <scope>IDENTIFICATION</scope>
    <source>
        <tissue evidence="6">Whole organism</tissue>
    </source>
</reference>
<comment type="similarity">
    <text evidence="1">Belongs to the universal ribosomal protein uS7 family.</text>
</comment>
<dbReference type="GO" id="GO:0005840">
    <property type="term" value="C:ribosome"/>
    <property type="evidence" value="ECO:0007669"/>
    <property type="project" value="UniProtKB-KW"/>
</dbReference>
<evidence type="ECO:0000313" key="6">
    <source>
        <dbReference type="RefSeq" id="XP_026273737.1"/>
    </source>
</evidence>
<sequence>MSFKFLQRPSFLHNVSCLGFTNCPRVYQFMNYGRFPPSFVEPVYHPDKFNKLNSEEVKELMHKNVKPPTTSQSASVFHDPHLEKLVNFVMKSGRKAKAREIIKEAFEKIKRAQVRKYHLANDSAKLKIPTNPLEIFHQALQNCKPVLTVTPVKRGGVVYKVPVALDDTKATRMAYKWLVETSREHEPRRNHTGVFFSDRLAKELMDASDNTGKTIKKKVELHKLCEANKAYAHYRWGK</sequence>
<evidence type="ECO:0000313" key="5">
    <source>
        <dbReference type="Proteomes" id="UP000504606"/>
    </source>
</evidence>
<dbReference type="InterPro" id="IPR000235">
    <property type="entry name" value="Ribosomal_uS7"/>
</dbReference>
<dbReference type="AlphaFoldDB" id="A0A6J1RY80"/>
<dbReference type="GO" id="GO:1990904">
    <property type="term" value="C:ribonucleoprotein complex"/>
    <property type="evidence" value="ECO:0007669"/>
    <property type="project" value="UniProtKB-KW"/>
</dbReference>
<name>A0A6J1RY80_FRAOC</name>
<gene>
    <name evidence="6" type="primary">LOC113203329</name>
</gene>
<evidence type="ECO:0000256" key="2">
    <source>
        <dbReference type="ARBA" id="ARBA00022980"/>
    </source>
</evidence>
<feature type="domain" description="Small ribosomal subunit protein uS7" evidence="4">
    <location>
        <begin position="70"/>
        <end position="229"/>
    </location>
</feature>
<keyword evidence="3" id="KW-0687">Ribonucleoprotein</keyword>
<dbReference type="GO" id="GO:0006412">
    <property type="term" value="P:translation"/>
    <property type="evidence" value="ECO:0007669"/>
    <property type="project" value="InterPro"/>
</dbReference>
<dbReference type="Pfam" id="PF00177">
    <property type="entry name" value="Ribosomal_S7"/>
    <property type="match status" value="1"/>
</dbReference>
<dbReference type="Proteomes" id="UP000504606">
    <property type="component" value="Unplaced"/>
</dbReference>
<dbReference type="OrthoDB" id="9972728at2759"/>
<dbReference type="SUPFAM" id="SSF47973">
    <property type="entry name" value="Ribosomal protein S7"/>
    <property type="match status" value="1"/>
</dbReference>
<evidence type="ECO:0000256" key="1">
    <source>
        <dbReference type="ARBA" id="ARBA00007151"/>
    </source>
</evidence>
<dbReference type="PANTHER" id="PTHR11205">
    <property type="entry name" value="RIBOSOMAL PROTEIN S7"/>
    <property type="match status" value="1"/>
</dbReference>
<dbReference type="CTD" id="51081"/>
<protein>
    <submittedName>
        <fullName evidence="6">30S ribosomal protein S7</fullName>
    </submittedName>
</protein>
<dbReference type="CDD" id="cd14870">
    <property type="entry name" value="uS7_Mitochondria_Mammalian"/>
    <property type="match status" value="1"/>
</dbReference>
<evidence type="ECO:0000256" key="3">
    <source>
        <dbReference type="ARBA" id="ARBA00023274"/>
    </source>
</evidence>
<proteinExistence type="inferred from homology"/>
<dbReference type="RefSeq" id="XP_026273737.1">
    <property type="nucleotide sequence ID" value="XM_026417952.2"/>
</dbReference>
<dbReference type="KEGG" id="foc:113203329"/>
<keyword evidence="2 6" id="KW-0689">Ribosomal protein</keyword>
<accession>A0A6J1RY80</accession>
<dbReference type="InterPro" id="IPR036823">
    <property type="entry name" value="Ribosomal_uS7_dom_sf"/>
</dbReference>
<dbReference type="Gene3D" id="1.10.455.10">
    <property type="entry name" value="Ribosomal protein S7 domain"/>
    <property type="match status" value="1"/>
</dbReference>